<keyword evidence="1" id="KW-0812">Transmembrane</keyword>
<reference evidence="2" key="1">
    <citation type="journal article" date="2015" name="Nature">
        <title>Complex archaea that bridge the gap between prokaryotes and eukaryotes.</title>
        <authorList>
            <person name="Spang A."/>
            <person name="Saw J.H."/>
            <person name="Jorgensen S.L."/>
            <person name="Zaremba-Niedzwiedzka K."/>
            <person name="Martijn J."/>
            <person name="Lind A.E."/>
            <person name="van Eijk R."/>
            <person name="Schleper C."/>
            <person name="Guy L."/>
            <person name="Ettema T.J."/>
        </authorList>
    </citation>
    <scope>NUCLEOTIDE SEQUENCE</scope>
</reference>
<evidence type="ECO:0000313" key="2">
    <source>
        <dbReference type="EMBL" id="KKM00223.1"/>
    </source>
</evidence>
<feature type="transmembrane region" description="Helical" evidence="1">
    <location>
        <begin position="43"/>
        <end position="73"/>
    </location>
</feature>
<keyword evidence="1" id="KW-0472">Membrane</keyword>
<gene>
    <name evidence="2" type="ORF">LCGC14_1806560</name>
</gene>
<dbReference type="AlphaFoldDB" id="A0A0F9JMQ5"/>
<keyword evidence="1" id="KW-1133">Transmembrane helix</keyword>
<accession>A0A0F9JMQ5</accession>
<organism evidence="2">
    <name type="scientific">marine sediment metagenome</name>
    <dbReference type="NCBI Taxonomy" id="412755"/>
    <lineage>
        <taxon>unclassified sequences</taxon>
        <taxon>metagenomes</taxon>
        <taxon>ecological metagenomes</taxon>
    </lineage>
</organism>
<proteinExistence type="predicted"/>
<protein>
    <submittedName>
        <fullName evidence="2">Uncharacterized protein</fullName>
    </submittedName>
</protein>
<evidence type="ECO:0000256" key="1">
    <source>
        <dbReference type="SAM" id="Phobius"/>
    </source>
</evidence>
<name>A0A0F9JMQ5_9ZZZZ</name>
<comment type="caution">
    <text evidence="2">The sequence shown here is derived from an EMBL/GenBank/DDBJ whole genome shotgun (WGS) entry which is preliminary data.</text>
</comment>
<feature type="transmembrane region" description="Helical" evidence="1">
    <location>
        <begin position="12"/>
        <end position="31"/>
    </location>
</feature>
<sequence>ITWLLYPTLPVALSLTILLTGFACGYLAMVLPRNNVERGVAMTTGMILALFGAWQALVIGLTMTVLMCGWPFAREGMTDEP</sequence>
<dbReference type="EMBL" id="LAZR01017484">
    <property type="protein sequence ID" value="KKM00223.1"/>
    <property type="molecule type" value="Genomic_DNA"/>
</dbReference>
<feature type="non-terminal residue" evidence="2">
    <location>
        <position position="1"/>
    </location>
</feature>